<dbReference type="PRINTS" id="PR00124">
    <property type="entry name" value="ATPASEC"/>
</dbReference>
<keyword evidence="4 13" id="KW-1003">Cell membrane</keyword>
<dbReference type="EMBL" id="SHMQ01000009">
    <property type="protein sequence ID" value="RZV39603.1"/>
    <property type="molecule type" value="Genomic_DNA"/>
</dbReference>
<reference evidence="15 16" key="1">
    <citation type="submission" date="2019-01" db="EMBL/GenBank/DDBJ databases">
        <title>Insights into ecological role of a new deltaproteobacterial order Candidatus Sinidesulfobacterales (Sva0485) by metagenomics and metatranscriptomics.</title>
        <authorList>
            <person name="Tan S."/>
            <person name="Liu J."/>
            <person name="Fang Y."/>
            <person name="Hedlund B."/>
            <person name="Lian Z.-H."/>
            <person name="Huang L.-Y."/>
            <person name="Li J.-T."/>
            <person name="Huang L.-N."/>
            <person name="Li W.-J."/>
            <person name="Jiang H.-C."/>
            <person name="Dong H.-L."/>
            <person name="Shu W.-S."/>
        </authorList>
    </citation>
    <scope>NUCLEOTIDE SEQUENCE [LARGE SCALE GENOMIC DNA]</scope>
    <source>
        <strain evidence="15">AP4</strain>
    </source>
</reference>
<keyword evidence="6 13" id="KW-0812">Transmembrane</keyword>
<dbReference type="GO" id="GO:0045259">
    <property type="term" value="C:proton-transporting ATP synthase complex"/>
    <property type="evidence" value="ECO:0007669"/>
    <property type="project" value="UniProtKB-KW"/>
</dbReference>
<dbReference type="AlphaFoldDB" id="A0A520XEK1"/>
<dbReference type="GO" id="GO:0008289">
    <property type="term" value="F:lipid binding"/>
    <property type="evidence" value="ECO:0007669"/>
    <property type="project" value="UniProtKB-KW"/>
</dbReference>
<dbReference type="GO" id="GO:0046933">
    <property type="term" value="F:proton-transporting ATP synthase activity, rotational mechanism"/>
    <property type="evidence" value="ECO:0007669"/>
    <property type="project" value="UniProtKB-UniRule"/>
</dbReference>
<evidence type="ECO:0000313" key="15">
    <source>
        <dbReference type="EMBL" id="RZV39603.1"/>
    </source>
</evidence>
<keyword evidence="10 13" id="KW-0446">Lipid-binding</keyword>
<dbReference type="HAMAP" id="MF_01396">
    <property type="entry name" value="ATP_synth_c_bact"/>
    <property type="match status" value="1"/>
</dbReference>
<keyword evidence="8 13" id="KW-1133">Transmembrane helix</keyword>
<dbReference type="Gene3D" id="1.20.20.10">
    <property type="entry name" value="F1F0 ATP synthase subunit C"/>
    <property type="match status" value="1"/>
</dbReference>
<feature type="transmembrane region" description="Helical" evidence="13">
    <location>
        <begin position="46"/>
        <end position="71"/>
    </location>
</feature>
<evidence type="ECO:0000256" key="12">
    <source>
        <dbReference type="ARBA" id="ARBA00023310"/>
    </source>
</evidence>
<dbReference type="InterPro" id="IPR038662">
    <property type="entry name" value="ATP_synth_F0_csu_sf"/>
</dbReference>
<evidence type="ECO:0000256" key="11">
    <source>
        <dbReference type="ARBA" id="ARBA00023136"/>
    </source>
</evidence>
<comment type="similarity">
    <text evidence="2 13">Belongs to the ATPase C chain family.</text>
</comment>
<proteinExistence type="inferred from homology"/>
<keyword evidence="12 13" id="KW-0066">ATP synthesis</keyword>
<comment type="caution">
    <text evidence="15">The sequence shown here is derived from an EMBL/GenBank/DDBJ whole genome shotgun (WGS) entry which is preliminary data.</text>
</comment>
<dbReference type="Proteomes" id="UP000322454">
    <property type="component" value="Unassembled WGS sequence"/>
</dbReference>
<evidence type="ECO:0000256" key="2">
    <source>
        <dbReference type="ARBA" id="ARBA00006704"/>
    </source>
</evidence>
<dbReference type="Pfam" id="PF00137">
    <property type="entry name" value="ATP-synt_C"/>
    <property type="match status" value="1"/>
</dbReference>
<dbReference type="FunFam" id="1.20.20.10:FF:000002">
    <property type="entry name" value="ATP synthase subunit c"/>
    <property type="match status" value="1"/>
</dbReference>
<evidence type="ECO:0000256" key="1">
    <source>
        <dbReference type="ARBA" id="ARBA00004651"/>
    </source>
</evidence>
<dbReference type="InterPro" id="IPR035921">
    <property type="entry name" value="F/V-ATP_Csub_sf"/>
</dbReference>
<protein>
    <recommendedName>
        <fullName evidence="13">ATP synthase subunit c</fullName>
    </recommendedName>
    <alternativeName>
        <fullName evidence="13">ATP synthase F(0) sector subunit c</fullName>
    </alternativeName>
    <alternativeName>
        <fullName evidence="13">F-type ATPase subunit c</fullName>
        <shortName evidence="13">F-ATPase subunit c</shortName>
    </alternativeName>
    <alternativeName>
        <fullName evidence="13">Lipid-binding protein</fullName>
    </alternativeName>
</protein>
<accession>A0A520XEK1</accession>
<dbReference type="InterPro" id="IPR002379">
    <property type="entry name" value="ATPase_proteolipid_c-like_dom"/>
</dbReference>
<dbReference type="InterPro" id="IPR000454">
    <property type="entry name" value="ATP_synth_F0_csu"/>
</dbReference>
<name>A0A520XEK1_9DELT</name>
<dbReference type="CDD" id="cd18121">
    <property type="entry name" value="ATP-synt_Fo_c"/>
    <property type="match status" value="1"/>
</dbReference>
<feature type="domain" description="V-ATPase proteolipid subunit C-like" evidence="14">
    <location>
        <begin position="54"/>
        <end position="117"/>
    </location>
</feature>
<gene>
    <name evidence="13" type="primary">atpE</name>
    <name evidence="15" type="ORF">EVJ48_04490</name>
</gene>
<feature type="site" description="Reversibly protonated during proton transport" evidence="13">
    <location>
        <position position="104"/>
    </location>
</feature>
<evidence type="ECO:0000256" key="8">
    <source>
        <dbReference type="ARBA" id="ARBA00022989"/>
    </source>
</evidence>
<comment type="function">
    <text evidence="13">Key component of the F(0) channel; it plays a direct role in translocation across the membrane. A homomeric c-ring of between 10-14 subunits forms the central stalk rotor element with the F(1) delta and epsilon subunits.</text>
</comment>
<comment type="subcellular location">
    <subcellularLocation>
        <location evidence="1 13">Cell membrane</location>
        <topology evidence="1 13">Multi-pass membrane protein</topology>
    </subcellularLocation>
</comment>
<evidence type="ECO:0000256" key="4">
    <source>
        <dbReference type="ARBA" id="ARBA00022475"/>
    </source>
</evidence>
<organism evidence="15 16">
    <name type="scientific">Candidatus Acidulodesulfobacterium acidiphilum</name>
    <dbReference type="NCBI Taxonomy" id="2597224"/>
    <lineage>
        <taxon>Bacteria</taxon>
        <taxon>Deltaproteobacteria</taxon>
        <taxon>Candidatus Acidulodesulfobacterales</taxon>
        <taxon>Candidatus Acidulodesulfobacterium</taxon>
    </lineage>
</organism>
<sequence length="129" mass="13581">MKYLVFILTFLSVSVYGVKCFAAKAIAATAPVQQHAANNSVLFSKSLFFGLSALGGGLAIGLGVIGAGVGMGNAVRGALESIGRNPGMEKKLIVWMITGMAIMESLALYALLITFILFYANPFKGIFLK</sequence>
<keyword evidence="7 13" id="KW-0375">Hydrogen ion transport</keyword>
<dbReference type="SUPFAM" id="SSF81333">
    <property type="entry name" value="F1F0 ATP synthase subunit C"/>
    <property type="match status" value="1"/>
</dbReference>
<evidence type="ECO:0000256" key="13">
    <source>
        <dbReference type="HAMAP-Rule" id="MF_01396"/>
    </source>
</evidence>
<evidence type="ECO:0000256" key="9">
    <source>
        <dbReference type="ARBA" id="ARBA00023065"/>
    </source>
</evidence>
<evidence type="ECO:0000256" key="7">
    <source>
        <dbReference type="ARBA" id="ARBA00022781"/>
    </source>
</evidence>
<keyword evidence="5 13" id="KW-0138">CF(0)</keyword>
<dbReference type="GO" id="GO:0033177">
    <property type="term" value="C:proton-transporting two-sector ATPase complex, proton-transporting domain"/>
    <property type="evidence" value="ECO:0007669"/>
    <property type="project" value="InterPro"/>
</dbReference>
<comment type="function">
    <text evidence="13">F(1)F(0) ATP synthase produces ATP from ADP in the presence of a proton or sodium gradient. F-type ATPases consist of two structural domains, F(1) containing the extramembraneous catalytic core and F(0) containing the membrane proton channel, linked together by a central stalk and a peripheral stalk. During catalysis, ATP synthesis in the catalytic domain of F(1) is coupled via a rotary mechanism of the central stalk subunits to proton translocation.</text>
</comment>
<feature type="transmembrane region" description="Helical" evidence="13">
    <location>
        <begin position="92"/>
        <end position="120"/>
    </location>
</feature>
<dbReference type="GO" id="GO:0005886">
    <property type="term" value="C:plasma membrane"/>
    <property type="evidence" value="ECO:0007669"/>
    <property type="project" value="UniProtKB-SubCell"/>
</dbReference>
<evidence type="ECO:0000259" key="14">
    <source>
        <dbReference type="Pfam" id="PF00137"/>
    </source>
</evidence>
<keyword evidence="3 13" id="KW-0813">Transport</keyword>
<evidence type="ECO:0000256" key="10">
    <source>
        <dbReference type="ARBA" id="ARBA00023121"/>
    </source>
</evidence>
<keyword evidence="9 13" id="KW-0406">Ion transport</keyword>
<evidence type="ECO:0000256" key="6">
    <source>
        <dbReference type="ARBA" id="ARBA00022692"/>
    </source>
</evidence>
<evidence type="ECO:0000313" key="16">
    <source>
        <dbReference type="Proteomes" id="UP000322454"/>
    </source>
</evidence>
<evidence type="ECO:0000256" key="5">
    <source>
        <dbReference type="ARBA" id="ARBA00022547"/>
    </source>
</evidence>
<keyword evidence="11 13" id="KW-0472">Membrane</keyword>
<evidence type="ECO:0000256" key="3">
    <source>
        <dbReference type="ARBA" id="ARBA00022448"/>
    </source>
</evidence>